<sequence length="45" mass="5190">MLKQMLSPRNWAVSTLSLVGKMFGIKDVARHWVTTFYYPVADVEC</sequence>
<protein>
    <submittedName>
        <fullName evidence="1">Uncharacterized protein</fullName>
    </submittedName>
</protein>
<dbReference type="AlphaFoldDB" id="A0AAX6HHQ0"/>
<dbReference type="Proteomes" id="UP001140949">
    <property type="component" value="Unassembled WGS sequence"/>
</dbReference>
<dbReference type="EMBL" id="JANAVB010009596">
    <property type="protein sequence ID" value="KAJ6840147.1"/>
    <property type="molecule type" value="Genomic_DNA"/>
</dbReference>
<reference evidence="1" key="2">
    <citation type="submission" date="2023-04" db="EMBL/GenBank/DDBJ databases">
        <authorList>
            <person name="Bruccoleri R.E."/>
            <person name="Oakeley E.J."/>
            <person name="Faust A.-M."/>
            <person name="Dessus-Babus S."/>
            <person name="Altorfer M."/>
            <person name="Burckhardt D."/>
            <person name="Oertli M."/>
            <person name="Naumann U."/>
            <person name="Petersen F."/>
            <person name="Wong J."/>
        </authorList>
    </citation>
    <scope>NUCLEOTIDE SEQUENCE</scope>
    <source>
        <strain evidence="1">GSM-AAB239-AS_SAM_17_03QT</strain>
        <tissue evidence="1">Leaf</tissue>
    </source>
</reference>
<evidence type="ECO:0000313" key="2">
    <source>
        <dbReference type="Proteomes" id="UP001140949"/>
    </source>
</evidence>
<name>A0AAX6HHQ0_IRIPA</name>
<gene>
    <name evidence="1" type="ORF">M6B38_312915</name>
</gene>
<evidence type="ECO:0000313" key="1">
    <source>
        <dbReference type="EMBL" id="KAJ6840147.1"/>
    </source>
</evidence>
<organism evidence="1 2">
    <name type="scientific">Iris pallida</name>
    <name type="common">Sweet iris</name>
    <dbReference type="NCBI Taxonomy" id="29817"/>
    <lineage>
        <taxon>Eukaryota</taxon>
        <taxon>Viridiplantae</taxon>
        <taxon>Streptophyta</taxon>
        <taxon>Embryophyta</taxon>
        <taxon>Tracheophyta</taxon>
        <taxon>Spermatophyta</taxon>
        <taxon>Magnoliopsida</taxon>
        <taxon>Liliopsida</taxon>
        <taxon>Asparagales</taxon>
        <taxon>Iridaceae</taxon>
        <taxon>Iridoideae</taxon>
        <taxon>Irideae</taxon>
        <taxon>Iris</taxon>
    </lineage>
</organism>
<keyword evidence="2" id="KW-1185">Reference proteome</keyword>
<comment type="caution">
    <text evidence="1">The sequence shown here is derived from an EMBL/GenBank/DDBJ whole genome shotgun (WGS) entry which is preliminary data.</text>
</comment>
<accession>A0AAX6HHQ0</accession>
<reference evidence="1" key="1">
    <citation type="journal article" date="2023" name="GigaByte">
        <title>Genome assembly of the bearded iris, Iris pallida Lam.</title>
        <authorList>
            <person name="Bruccoleri R.E."/>
            <person name="Oakeley E.J."/>
            <person name="Faust A.M.E."/>
            <person name="Altorfer M."/>
            <person name="Dessus-Babus S."/>
            <person name="Burckhardt D."/>
            <person name="Oertli M."/>
            <person name="Naumann U."/>
            <person name="Petersen F."/>
            <person name="Wong J."/>
        </authorList>
    </citation>
    <scope>NUCLEOTIDE SEQUENCE</scope>
    <source>
        <strain evidence="1">GSM-AAB239-AS_SAM_17_03QT</strain>
    </source>
</reference>
<proteinExistence type="predicted"/>